<dbReference type="EMBL" id="AMYD01004089">
    <property type="protein sequence ID" value="EQB44109.1"/>
    <property type="molecule type" value="Genomic_DNA"/>
</dbReference>
<reference evidence="3" key="1">
    <citation type="journal article" date="2013" name="Mol. Plant Microbe Interact.">
        <title>Global aspects of pacC regulation of pathogenicity genes in Colletotrichum gloeosporioides as revealed by transcriptome analysis.</title>
        <authorList>
            <person name="Alkan N."/>
            <person name="Meng X."/>
            <person name="Friedlander G."/>
            <person name="Reuveni E."/>
            <person name="Sukno S."/>
            <person name="Sherman A."/>
            <person name="Thon M."/>
            <person name="Fluhr R."/>
            <person name="Prusky D."/>
        </authorList>
    </citation>
    <scope>NUCLEOTIDE SEQUENCE [LARGE SCALE GENOMIC DNA]</scope>
    <source>
        <strain evidence="3">Cg-14</strain>
    </source>
</reference>
<name>T0JXB3_COLGC</name>
<evidence type="ECO:0000256" key="1">
    <source>
        <dbReference type="SAM" id="MobiDB-lite"/>
    </source>
</evidence>
<accession>T0JXB3</accession>
<gene>
    <name evidence="2" type="ORF">CGLO_17174</name>
</gene>
<sequence length="62" mass="6352">MADSPAEAAPASPHRSPKSSPKSPPPQSPSTRAPATGEAPASTLEEVIHASEDDNSITDDQM</sequence>
<feature type="compositionally biased region" description="Low complexity" evidence="1">
    <location>
        <begin position="1"/>
        <end position="21"/>
    </location>
</feature>
<evidence type="ECO:0000313" key="3">
    <source>
        <dbReference type="Proteomes" id="UP000015530"/>
    </source>
</evidence>
<organism evidence="2 3">
    <name type="scientific">Colletotrichum gloeosporioides (strain Cg-14)</name>
    <name type="common">Anthracnose fungus</name>
    <name type="synonym">Glomerella cingulata</name>
    <dbReference type="NCBI Taxonomy" id="1237896"/>
    <lineage>
        <taxon>Eukaryota</taxon>
        <taxon>Fungi</taxon>
        <taxon>Dikarya</taxon>
        <taxon>Ascomycota</taxon>
        <taxon>Pezizomycotina</taxon>
        <taxon>Sordariomycetes</taxon>
        <taxon>Hypocreomycetidae</taxon>
        <taxon>Glomerellales</taxon>
        <taxon>Glomerellaceae</taxon>
        <taxon>Colletotrichum</taxon>
        <taxon>Colletotrichum gloeosporioides species complex</taxon>
    </lineage>
</organism>
<dbReference type="AlphaFoldDB" id="T0JXB3"/>
<evidence type="ECO:0000313" key="2">
    <source>
        <dbReference type="EMBL" id="EQB44109.1"/>
    </source>
</evidence>
<dbReference type="HOGENOM" id="CLU_2904056_0_0_1"/>
<feature type="region of interest" description="Disordered" evidence="1">
    <location>
        <begin position="1"/>
        <end position="62"/>
    </location>
</feature>
<dbReference type="Proteomes" id="UP000015530">
    <property type="component" value="Unassembled WGS sequence"/>
</dbReference>
<feature type="compositionally biased region" description="Acidic residues" evidence="1">
    <location>
        <begin position="53"/>
        <end position="62"/>
    </location>
</feature>
<comment type="caution">
    <text evidence="2">The sequence shown here is derived from an EMBL/GenBank/DDBJ whole genome shotgun (WGS) entry which is preliminary data.</text>
</comment>
<protein>
    <submittedName>
        <fullName evidence="2">Uncharacterized protein</fullName>
    </submittedName>
</protein>
<proteinExistence type="predicted"/>